<dbReference type="PANTHER" id="PTHR43155">
    <property type="entry name" value="CYCLIC DI-GMP PHOSPHODIESTERASE PA4108-RELATED"/>
    <property type="match status" value="1"/>
</dbReference>
<dbReference type="SMART" id="SM00471">
    <property type="entry name" value="HDc"/>
    <property type="match status" value="1"/>
</dbReference>
<comment type="caution">
    <text evidence="3">The sequence shown here is derived from an EMBL/GenBank/DDBJ whole genome shotgun (WGS) entry which is preliminary data.</text>
</comment>
<dbReference type="AlphaFoldDB" id="A0A4R4A568"/>
<dbReference type="InterPro" id="IPR006675">
    <property type="entry name" value="HDIG_dom"/>
</dbReference>
<dbReference type="GO" id="GO:0008081">
    <property type="term" value="F:phosphoric diester hydrolase activity"/>
    <property type="evidence" value="ECO:0007669"/>
    <property type="project" value="UniProtKB-ARBA"/>
</dbReference>
<keyword evidence="3" id="KW-0808">Transferase</keyword>
<sequence>MIKKIAIDQLRPGMHVHDLNFGWSDHPLARSDFLLEDARALAQIRSLGIRELYIDTDKGLDIADARTQNEVEQDLEQEMTQVALAQPPEQPPTPLATELRRARPLQRQALELIRRAMEQTGRGQPPELPPLTELIEALMDSLERNRDALLGLTRVRRIGRYTLEHSFNAAVLTIAFARTLGLERAHTAEIALGALLHDIGKSLIPEGIVNKPGALTDDELALVHAHVLHAHELLRTLPGMPEAALRLIAEHHERLDGSGYPRGRRGLEISRQGRMAAIIDVYDAITADRVYQTGLEPHLALRKLLEWSRFHFDADLVQRFIRCLGIYPVGSLVRLDSGLLGVVVGGGRKGPLQPVVRVFMNANQRRSVALYDLDLSAPGIGDRISGIESPAHWRMRPEVVLLHTLG</sequence>
<organism evidence="3 4">
    <name type="scientific">Marichromatium gracile</name>
    <name type="common">Chromatium gracile</name>
    <dbReference type="NCBI Taxonomy" id="1048"/>
    <lineage>
        <taxon>Bacteria</taxon>
        <taxon>Pseudomonadati</taxon>
        <taxon>Pseudomonadota</taxon>
        <taxon>Gammaproteobacteria</taxon>
        <taxon>Chromatiales</taxon>
        <taxon>Chromatiaceae</taxon>
        <taxon>Marichromatium</taxon>
    </lineage>
</organism>
<dbReference type="SUPFAM" id="SSF109604">
    <property type="entry name" value="HD-domain/PDEase-like"/>
    <property type="match status" value="1"/>
</dbReference>
<dbReference type="InterPro" id="IPR021812">
    <property type="entry name" value="DUF3391"/>
</dbReference>
<dbReference type="InterPro" id="IPR037522">
    <property type="entry name" value="HD_GYP_dom"/>
</dbReference>
<dbReference type="PANTHER" id="PTHR43155:SF2">
    <property type="entry name" value="CYCLIC DI-GMP PHOSPHODIESTERASE PA4108"/>
    <property type="match status" value="1"/>
</dbReference>
<dbReference type="EMBL" id="SMDC01000014">
    <property type="protein sequence ID" value="TCW33360.1"/>
    <property type="molecule type" value="Genomic_DNA"/>
</dbReference>
<accession>A0A4R4A568</accession>
<dbReference type="Proteomes" id="UP000295247">
    <property type="component" value="Unassembled WGS sequence"/>
</dbReference>
<dbReference type="CDD" id="cd00077">
    <property type="entry name" value="HDc"/>
    <property type="match status" value="1"/>
</dbReference>
<dbReference type="Pfam" id="PF11871">
    <property type="entry name" value="DUF3391"/>
    <property type="match status" value="1"/>
</dbReference>
<dbReference type="InterPro" id="IPR006674">
    <property type="entry name" value="HD_domain"/>
</dbReference>
<evidence type="ECO:0000259" key="1">
    <source>
        <dbReference type="PROSITE" id="PS51831"/>
    </source>
</evidence>
<dbReference type="RefSeq" id="WP_123141552.1">
    <property type="nucleotide sequence ID" value="NZ_NRRH01000041.1"/>
</dbReference>
<protein>
    <submittedName>
        <fullName evidence="3">Putative nucleotidyltransferase with HDIG domain</fullName>
    </submittedName>
</protein>
<dbReference type="InterPro" id="IPR003607">
    <property type="entry name" value="HD/PDEase_dom"/>
</dbReference>
<dbReference type="NCBIfam" id="TIGR00277">
    <property type="entry name" value="HDIG"/>
    <property type="match status" value="1"/>
</dbReference>
<feature type="domain" description="HD" evidence="1">
    <location>
        <begin position="162"/>
        <end position="288"/>
    </location>
</feature>
<proteinExistence type="predicted"/>
<feature type="domain" description="HD-GYP" evidence="2">
    <location>
        <begin position="136"/>
        <end position="336"/>
    </location>
</feature>
<reference evidence="3 4" key="1">
    <citation type="submission" date="2019-03" db="EMBL/GenBank/DDBJ databases">
        <title>Genomic Encyclopedia of Type Strains, Phase IV (KMG-IV): sequencing the most valuable type-strain genomes for metagenomic binning, comparative biology and taxonomic classification.</title>
        <authorList>
            <person name="Goeker M."/>
        </authorList>
    </citation>
    <scope>NUCLEOTIDE SEQUENCE [LARGE SCALE GENOMIC DNA]</scope>
    <source>
        <strain evidence="3 4">DSM 203</strain>
    </source>
</reference>
<dbReference type="Pfam" id="PF13487">
    <property type="entry name" value="HD_5"/>
    <property type="match status" value="1"/>
</dbReference>
<gene>
    <name evidence="3" type="ORF">EDC29_1147</name>
</gene>
<evidence type="ECO:0000313" key="3">
    <source>
        <dbReference type="EMBL" id="TCW33360.1"/>
    </source>
</evidence>
<evidence type="ECO:0000259" key="2">
    <source>
        <dbReference type="PROSITE" id="PS51832"/>
    </source>
</evidence>
<dbReference type="PROSITE" id="PS51832">
    <property type="entry name" value="HD_GYP"/>
    <property type="match status" value="1"/>
</dbReference>
<dbReference type="GO" id="GO:0016740">
    <property type="term" value="F:transferase activity"/>
    <property type="evidence" value="ECO:0007669"/>
    <property type="project" value="UniProtKB-KW"/>
</dbReference>
<evidence type="ECO:0000313" key="4">
    <source>
        <dbReference type="Proteomes" id="UP000295247"/>
    </source>
</evidence>
<dbReference type="Gene3D" id="1.10.3210.10">
    <property type="entry name" value="Hypothetical protein af1432"/>
    <property type="match status" value="1"/>
</dbReference>
<dbReference type="PROSITE" id="PS51831">
    <property type="entry name" value="HD"/>
    <property type="match status" value="1"/>
</dbReference>
<name>A0A4R4A568_MARGR</name>